<evidence type="ECO:0000256" key="8">
    <source>
        <dbReference type="ARBA" id="ARBA00022989"/>
    </source>
</evidence>
<dbReference type="GO" id="GO:0016705">
    <property type="term" value="F:oxidoreductase activity, acting on paired donors, with incorporation or reduction of molecular oxygen"/>
    <property type="evidence" value="ECO:0007669"/>
    <property type="project" value="InterPro"/>
</dbReference>
<evidence type="ECO:0000256" key="5">
    <source>
        <dbReference type="ARBA" id="ARBA00022617"/>
    </source>
</evidence>
<dbReference type="CDD" id="cd11065">
    <property type="entry name" value="CYP64-like"/>
    <property type="match status" value="1"/>
</dbReference>
<keyword evidence="12" id="KW-0472">Membrane</keyword>
<dbReference type="PANTHER" id="PTHR46300:SF7">
    <property type="entry name" value="P450, PUTATIVE (EUROFUNG)-RELATED"/>
    <property type="match status" value="1"/>
</dbReference>
<dbReference type="InterPro" id="IPR036396">
    <property type="entry name" value="Cyt_P450_sf"/>
</dbReference>
<feature type="binding site" description="axial binding residue" evidence="13">
    <location>
        <position position="453"/>
    </location>
    <ligand>
        <name>heme</name>
        <dbReference type="ChEBI" id="CHEBI:30413"/>
    </ligand>
    <ligandPart>
        <name>Fe</name>
        <dbReference type="ChEBI" id="CHEBI:18248"/>
    </ligandPart>
</feature>
<keyword evidence="15" id="KW-1185">Reference proteome</keyword>
<evidence type="ECO:0000256" key="13">
    <source>
        <dbReference type="PIRSR" id="PIRSR602401-1"/>
    </source>
</evidence>
<evidence type="ECO:0000256" key="10">
    <source>
        <dbReference type="ARBA" id="ARBA00023004"/>
    </source>
</evidence>
<keyword evidence="9" id="KW-0560">Oxidoreductase</keyword>
<comment type="similarity">
    <text evidence="4">Belongs to the cytochrome P450 family.</text>
</comment>
<dbReference type="InterPro" id="IPR001128">
    <property type="entry name" value="Cyt_P450"/>
</dbReference>
<dbReference type="Gene3D" id="1.10.630.10">
    <property type="entry name" value="Cytochrome P450"/>
    <property type="match status" value="1"/>
</dbReference>
<evidence type="ECO:0000256" key="3">
    <source>
        <dbReference type="ARBA" id="ARBA00005179"/>
    </source>
</evidence>
<evidence type="ECO:0000313" key="14">
    <source>
        <dbReference type="EMBL" id="TBU59535.1"/>
    </source>
</evidence>
<dbReference type="GO" id="GO:0020037">
    <property type="term" value="F:heme binding"/>
    <property type="evidence" value="ECO:0007669"/>
    <property type="project" value="InterPro"/>
</dbReference>
<evidence type="ECO:0000256" key="11">
    <source>
        <dbReference type="ARBA" id="ARBA00023033"/>
    </source>
</evidence>
<evidence type="ECO:0000256" key="12">
    <source>
        <dbReference type="ARBA" id="ARBA00023136"/>
    </source>
</evidence>
<evidence type="ECO:0000256" key="6">
    <source>
        <dbReference type="ARBA" id="ARBA00022692"/>
    </source>
</evidence>
<sequence length="531" mass="60376">MTTNGAPVLYTCTLLTLLPSIWILIRLLKKMPPYPPGPKAFPIIGNVLDMPRRDFGGNFAKMRDIHGDVMYLNVLGQPILVLGTYKAAYELLDKRSVTLSGRPNSVMVELADMSWFFVFKNYGPKWRRYRRAFHQSFHADACVQHQSVQLEATRRMLCRILESSQDLSAILDFTFASTLMQLVYGLEVTRPDDRYFAMVERIREVSEDIAVPGRYLVEAIPFLRYLPAWLPGMQFKRYALKAKSDIHMILDSLHHASVKAKEEGCAQDTVATKILESSTSLEDLSHNETQTMCRGVSASAYIAGVETTNAVTHAFVLLMALHPEIQLRAQEELDAVVGQNRLPDFTDRPHLPFINALVKEVLRFHIVLPLGVPHRTTSGEVYNGYFIPEGTIVCPNVWAMSRDPDEYSDPLSFKPERFLDRVGESKFPERDPIDFAFGFGRRQVQLHSTYLICPGRHLADASLFITCASILHVYHIQPPIGEDGHRMKIEYEFSTESMLSHPKMYQFDIKPQSANAKRLILECMDAFLAKE</sequence>
<keyword evidence="11" id="KW-0503">Monooxygenase</keyword>
<dbReference type="GO" id="GO:0004497">
    <property type="term" value="F:monooxygenase activity"/>
    <property type="evidence" value="ECO:0007669"/>
    <property type="project" value="UniProtKB-KW"/>
</dbReference>
<organism evidence="14 15">
    <name type="scientific">Dichomitus squalens</name>
    <dbReference type="NCBI Taxonomy" id="114155"/>
    <lineage>
        <taxon>Eukaryota</taxon>
        <taxon>Fungi</taxon>
        <taxon>Dikarya</taxon>
        <taxon>Basidiomycota</taxon>
        <taxon>Agaricomycotina</taxon>
        <taxon>Agaricomycetes</taxon>
        <taxon>Polyporales</taxon>
        <taxon>Polyporaceae</taxon>
        <taxon>Dichomitus</taxon>
    </lineage>
</organism>
<dbReference type="PRINTS" id="PR00463">
    <property type="entry name" value="EP450I"/>
</dbReference>
<evidence type="ECO:0000256" key="4">
    <source>
        <dbReference type="ARBA" id="ARBA00010617"/>
    </source>
</evidence>
<proteinExistence type="inferred from homology"/>
<dbReference type="GO" id="GO:0016020">
    <property type="term" value="C:membrane"/>
    <property type="evidence" value="ECO:0007669"/>
    <property type="project" value="UniProtKB-SubCell"/>
</dbReference>
<evidence type="ECO:0000256" key="9">
    <source>
        <dbReference type="ARBA" id="ARBA00023002"/>
    </source>
</evidence>
<keyword evidence="10 13" id="KW-0408">Iron</keyword>
<name>A0A4Q9NSN8_9APHY</name>
<gene>
    <name evidence="14" type="ORF">BD310DRAFT_849205</name>
</gene>
<keyword evidence="7 13" id="KW-0479">Metal-binding</keyword>
<evidence type="ECO:0000256" key="2">
    <source>
        <dbReference type="ARBA" id="ARBA00004167"/>
    </source>
</evidence>
<accession>A0A4Q9NSN8</accession>
<evidence type="ECO:0000256" key="7">
    <source>
        <dbReference type="ARBA" id="ARBA00022723"/>
    </source>
</evidence>
<dbReference type="AlphaFoldDB" id="A0A4Q9NSN8"/>
<comment type="cofactor">
    <cofactor evidence="1 13">
        <name>heme</name>
        <dbReference type="ChEBI" id="CHEBI:30413"/>
    </cofactor>
</comment>
<dbReference type="GO" id="GO:0005506">
    <property type="term" value="F:iron ion binding"/>
    <property type="evidence" value="ECO:0007669"/>
    <property type="project" value="InterPro"/>
</dbReference>
<dbReference type="Proteomes" id="UP000292082">
    <property type="component" value="Unassembled WGS sequence"/>
</dbReference>
<dbReference type="Pfam" id="PF00067">
    <property type="entry name" value="p450"/>
    <property type="match status" value="1"/>
</dbReference>
<evidence type="ECO:0000313" key="15">
    <source>
        <dbReference type="Proteomes" id="UP000292082"/>
    </source>
</evidence>
<evidence type="ECO:0000256" key="1">
    <source>
        <dbReference type="ARBA" id="ARBA00001971"/>
    </source>
</evidence>
<protein>
    <submittedName>
        <fullName evidence="14">Cytochrome P450</fullName>
    </submittedName>
</protein>
<keyword evidence="5 13" id="KW-0349">Heme</keyword>
<dbReference type="PANTHER" id="PTHR46300">
    <property type="entry name" value="P450, PUTATIVE (EUROFUNG)-RELATED-RELATED"/>
    <property type="match status" value="1"/>
</dbReference>
<dbReference type="SUPFAM" id="SSF48264">
    <property type="entry name" value="Cytochrome P450"/>
    <property type="match status" value="1"/>
</dbReference>
<keyword evidence="6" id="KW-0812">Transmembrane</keyword>
<dbReference type="InterPro" id="IPR002401">
    <property type="entry name" value="Cyt_P450_E_grp-I"/>
</dbReference>
<comment type="subcellular location">
    <subcellularLocation>
        <location evidence="2">Membrane</location>
        <topology evidence="2">Single-pass membrane protein</topology>
    </subcellularLocation>
</comment>
<keyword evidence="8" id="KW-1133">Transmembrane helix</keyword>
<dbReference type="EMBL" id="ML145113">
    <property type="protein sequence ID" value="TBU59535.1"/>
    <property type="molecule type" value="Genomic_DNA"/>
</dbReference>
<reference evidence="14 15" key="1">
    <citation type="submission" date="2019-01" db="EMBL/GenBank/DDBJ databases">
        <title>Draft genome sequences of three monokaryotic isolates of the white-rot basidiomycete fungus Dichomitus squalens.</title>
        <authorList>
            <consortium name="DOE Joint Genome Institute"/>
            <person name="Lopez S.C."/>
            <person name="Andreopoulos B."/>
            <person name="Pangilinan J."/>
            <person name="Lipzen A."/>
            <person name="Riley R."/>
            <person name="Ahrendt S."/>
            <person name="Ng V."/>
            <person name="Barry K."/>
            <person name="Daum C."/>
            <person name="Grigoriev I.V."/>
            <person name="Hilden K.S."/>
            <person name="Makela M.R."/>
            <person name="de Vries R.P."/>
        </authorList>
    </citation>
    <scope>NUCLEOTIDE SEQUENCE [LARGE SCALE GENOMIC DNA]</scope>
    <source>
        <strain evidence="14 15">CBS 464.89</strain>
    </source>
</reference>
<dbReference type="InterPro" id="IPR050364">
    <property type="entry name" value="Cytochrome_P450_fung"/>
</dbReference>
<comment type="pathway">
    <text evidence="3">Secondary metabolite biosynthesis.</text>
</comment>